<gene>
    <name evidence="1" type="ORF">L798_12319</name>
</gene>
<dbReference type="InParanoid" id="A0A067QUQ0"/>
<proteinExistence type="predicted"/>
<dbReference type="EMBL" id="KK852927">
    <property type="protein sequence ID" value="KDR13673.1"/>
    <property type="molecule type" value="Genomic_DNA"/>
</dbReference>
<dbReference type="Proteomes" id="UP000027135">
    <property type="component" value="Unassembled WGS sequence"/>
</dbReference>
<keyword evidence="2" id="KW-1185">Reference proteome</keyword>
<dbReference type="AlphaFoldDB" id="A0A067QUQ0"/>
<protein>
    <submittedName>
        <fullName evidence="1">Uncharacterized protein</fullName>
    </submittedName>
</protein>
<evidence type="ECO:0000313" key="1">
    <source>
        <dbReference type="EMBL" id="KDR13673.1"/>
    </source>
</evidence>
<accession>A0A067QUQ0</accession>
<reference evidence="1 2" key="1">
    <citation type="journal article" date="2014" name="Nat. Commun.">
        <title>Molecular traces of alternative social organization in a termite genome.</title>
        <authorList>
            <person name="Terrapon N."/>
            <person name="Li C."/>
            <person name="Robertson H.M."/>
            <person name="Ji L."/>
            <person name="Meng X."/>
            <person name="Booth W."/>
            <person name="Chen Z."/>
            <person name="Childers C.P."/>
            <person name="Glastad K.M."/>
            <person name="Gokhale K."/>
            <person name="Gowin J."/>
            <person name="Gronenberg W."/>
            <person name="Hermansen R.A."/>
            <person name="Hu H."/>
            <person name="Hunt B.G."/>
            <person name="Huylmans A.K."/>
            <person name="Khalil S.M."/>
            <person name="Mitchell R.D."/>
            <person name="Munoz-Torres M.C."/>
            <person name="Mustard J.A."/>
            <person name="Pan H."/>
            <person name="Reese J.T."/>
            <person name="Scharf M.E."/>
            <person name="Sun F."/>
            <person name="Vogel H."/>
            <person name="Xiao J."/>
            <person name="Yang W."/>
            <person name="Yang Z."/>
            <person name="Yang Z."/>
            <person name="Zhou J."/>
            <person name="Zhu J."/>
            <person name="Brent C.S."/>
            <person name="Elsik C.G."/>
            <person name="Goodisman M.A."/>
            <person name="Liberles D.A."/>
            <person name="Roe R.M."/>
            <person name="Vargo E.L."/>
            <person name="Vilcinskas A."/>
            <person name="Wang J."/>
            <person name="Bornberg-Bauer E."/>
            <person name="Korb J."/>
            <person name="Zhang G."/>
            <person name="Liebig J."/>
        </authorList>
    </citation>
    <scope>NUCLEOTIDE SEQUENCE [LARGE SCALE GENOMIC DNA]</scope>
    <source>
        <tissue evidence="1">Whole organism</tissue>
    </source>
</reference>
<organism evidence="1 2">
    <name type="scientific">Zootermopsis nevadensis</name>
    <name type="common">Dampwood termite</name>
    <dbReference type="NCBI Taxonomy" id="136037"/>
    <lineage>
        <taxon>Eukaryota</taxon>
        <taxon>Metazoa</taxon>
        <taxon>Ecdysozoa</taxon>
        <taxon>Arthropoda</taxon>
        <taxon>Hexapoda</taxon>
        <taxon>Insecta</taxon>
        <taxon>Pterygota</taxon>
        <taxon>Neoptera</taxon>
        <taxon>Polyneoptera</taxon>
        <taxon>Dictyoptera</taxon>
        <taxon>Blattodea</taxon>
        <taxon>Blattoidea</taxon>
        <taxon>Termitoidae</taxon>
        <taxon>Termopsidae</taxon>
        <taxon>Zootermopsis</taxon>
    </lineage>
</organism>
<evidence type="ECO:0000313" key="2">
    <source>
        <dbReference type="Proteomes" id="UP000027135"/>
    </source>
</evidence>
<sequence>MQLEFLQKSIKSILSRFDIDTTCRSLNRFFVTIQLSPIENRYEFFVVIPSVSFLPFLYPFRASEQVRGAQLSDRPHTKKKAARQSMLTSAVSSFRDIQDAAAQ</sequence>
<name>A0A067QUQ0_ZOONE</name>